<keyword evidence="2" id="KW-0732">Signal</keyword>
<proteinExistence type="predicted"/>
<feature type="region of interest" description="Disordered" evidence="1">
    <location>
        <begin position="53"/>
        <end position="91"/>
    </location>
</feature>
<evidence type="ECO:0000313" key="4">
    <source>
        <dbReference type="Proteomes" id="UP000324748"/>
    </source>
</evidence>
<organism evidence="3 4">
    <name type="scientific">Puccinia graminis f. sp. tritici</name>
    <dbReference type="NCBI Taxonomy" id="56615"/>
    <lineage>
        <taxon>Eukaryota</taxon>
        <taxon>Fungi</taxon>
        <taxon>Dikarya</taxon>
        <taxon>Basidiomycota</taxon>
        <taxon>Pucciniomycotina</taxon>
        <taxon>Pucciniomycetes</taxon>
        <taxon>Pucciniales</taxon>
        <taxon>Pucciniaceae</taxon>
        <taxon>Puccinia</taxon>
    </lineage>
</organism>
<name>A0A5B0LNB9_PUCGR</name>
<comment type="caution">
    <text evidence="3">The sequence shown here is derived from an EMBL/GenBank/DDBJ whole genome shotgun (WGS) entry which is preliminary data.</text>
</comment>
<feature type="signal peptide" evidence="2">
    <location>
        <begin position="1"/>
        <end position="15"/>
    </location>
</feature>
<dbReference type="AlphaFoldDB" id="A0A5B0LNB9"/>
<dbReference type="EMBL" id="VSWC01000196">
    <property type="protein sequence ID" value="KAA1066032.1"/>
    <property type="molecule type" value="Genomic_DNA"/>
</dbReference>
<evidence type="ECO:0000256" key="2">
    <source>
        <dbReference type="SAM" id="SignalP"/>
    </source>
</evidence>
<evidence type="ECO:0000256" key="1">
    <source>
        <dbReference type="SAM" id="MobiDB-lite"/>
    </source>
</evidence>
<accession>A0A5B0LNB9</accession>
<keyword evidence="4" id="KW-1185">Reference proteome</keyword>
<protein>
    <submittedName>
        <fullName evidence="3">Uncharacterized protein</fullName>
    </submittedName>
</protein>
<gene>
    <name evidence="3" type="ORF">PGT21_018908</name>
</gene>
<feature type="chain" id="PRO_5022680559" evidence="2">
    <location>
        <begin position="16"/>
        <end position="91"/>
    </location>
</feature>
<sequence>MVLNLTLLQALVCRSSLNLQGSNNMDVRGCERITGMINEGTAGTFIYRVPGMERRGAGSRHGPGRSPPLCGNLDSGGGNGSVKDKCDDYEV</sequence>
<feature type="compositionally biased region" description="Basic and acidic residues" evidence="1">
    <location>
        <begin position="82"/>
        <end position="91"/>
    </location>
</feature>
<reference evidence="3 4" key="1">
    <citation type="submission" date="2019-05" db="EMBL/GenBank/DDBJ databases">
        <title>Emergence of the Ug99 lineage of the wheat stem rust pathogen through somatic hybridization.</title>
        <authorList>
            <person name="Li F."/>
            <person name="Upadhyaya N.M."/>
            <person name="Sperschneider J."/>
            <person name="Matny O."/>
            <person name="Nguyen-Phuc H."/>
            <person name="Mago R."/>
            <person name="Raley C."/>
            <person name="Miller M.E."/>
            <person name="Silverstein K.A.T."/>
            <person name="Henningsen E."/>
            <person name="Hirsch C.D."/>
            <person name="Visser B."/>
            <person name="Pretorius Z.A."/>
            <person name="Steffenson B.J."/>
            <person name="Schwessinger B."/>
            <person name="Dodds P.N."/>
            <person name="Figueroa M."/>
        </authorList>
    </citation>
    <scope>NUCLEOTIDE SEQUENCE [LARGE SCALE GENOMIC DNA]</scope>
    <source>
        <strain evidence="3">21-0</strain>
    </source>
</reference>
<dbReference type="Proteomes" id="UP000324748">
    <property type="component" value="Unassembled WGS sequence"/>
</dbReference>
<evidence type="ECO:0000313" key="3">
    <source>
        <dbReference type="EMBL" id="KAA1066032.1"/>
    </source>
</evidence>